<dbReference type="GO" id="GO:0035494">
    <property type="term" value="P:SNARE complex disassembly"/>
    <property type="evidence" value="ECO:0007669"/>
    <property type="project" value="TreeGrafter"/>
</dbReference>
<dbReference type="Proteomes" id="UP000326939">
    <property type="component" value="Chromosome 8"/>
</dbReference>
<evidence type="ECO:0000256" key="1">
    <source>
        <dbReference type="ARBA" id="ARBA00004170"/>
    </source>
</evidence>
<dbReference type="Pfam" id="PF14938">
    <property type="entry name" value="SNAP"/>
    <property type="match status" value="1"/>
</dbReference>
<dbReference type="FunFam" id="1.25.40.10:FF:000049">
    <property type="entry name" value="Alpha-soluble NSF attachment protein-like"/>
    <property type="match status" value="1"/>
</dbReference>
<dbReference type="PANTHER" id="PTHR13768:SF8">
    <property type="entry name" value="ALPHA-SOLUBLE NSF ATTACHMENT PROTEIN"/>
    <property type="match status" value="1"/>
</dbReference>
<keyword evidence="4 7" id="KW-0931">ER-Golgi transport</keyword>
<comment type="similarity">
    <text evidence="2 7">Belongs to the SNAP family.</text>
</comment>
<dbReference type="Gene3D" id="1.25.40.10">
    <property type="entry name" value="Tetratricopeptide repeat domain"/>
    <property type="match status" value="1"/>
</dbReference>
<gene>
    <name evidence="8" type="ORF">DKX38_012530</name>
</gene>
<dbReference type="GO" id="GO:0019905">
    <property type="term" value="F:syntaxin binding"/>
    <property type="evidence" value="ECO:0007669"/>
    <property type="project" value="TreeGrafter"/>
</dbReference>
<keyword evidence="6 7" id="KW-0472">Membrane</keyword>
<dbReference type="GO" id="GO:0006886">
    <property type="term" value="P:intracellular protein transport"/>
    <property type="evidence" value="ECO:0007669"/>
    <property type="project" value="UniProtKB-UniRule"/>
</dbReference>
<dbReference type="CDD" id="cd15832">
    <property type="entry name" value="SNAP"/>
    <property type="match status" value="1"/>
</dbReference>
<comment type="subcellular location">
    <subcellularLocation>
        <location evidence="1 7">Membrane</location>
        <topology evidence="1 7">Peripheral membrane protein</topology>
    </subcellularLocation>
</comment>
<dbReference type="EMBL" id="VDCV01000008">
    <property type="protein sequence ID" value="KAB5544418.1"/>
    <property type="molecule type" value="Genomic_DNA"/>
</dbReference>
<sequence length="300" mass="33763">MDLLAKGDDFEKKAEKKLNGWGIFGSKYEDAADLFDKAANSFKLAKSWEKAGSTYVKLGQCHLKSDSKHEAASAYVDAAHCYKKTSTTEAISCLAQAVDMLCDIGRISMAARYYKIFKNLELPLTMQEIAELYESDANIEKSMEYYDKAADFFQNEDVTTSANQCKQKVAEFSARLEQYQTSIDIYEDIARQSLKNNLLKYGVKGHLLNAGLCHLCKGDVVAITNALERYQEMDPTFSGTREYKLLADIAAAIDEEDVAKFTDAVKDFDSMTPLDSWKTTLLLRVKEKLKAKELEEDDLT</sequence>
<evidence type="ECO:0000256" key="6">
    <source>
        <dbReference type="ARBA" id="ARBA00023136"/>
    </source>
</evidence>
<dbReference type="GO" id="GO:0005483">
    <property type="term" value="F:soluble NSF attachment protein activity"/>
    <property type="evidence" value="ECO:0007669"/>
    <property type="project" value="TreeGrafter"/>
</dbReference>
<evidence type="ECO:0000313" key="8">
    <source>
        <dbReference type="EMBL" id="KAB5544418.1"/>
    </source>
</evidence>
<dbReference type="GO" id="GO:0031201">
    <property type="term" value="C:SNARE complex"/>
    <property type="evidence" value="ECO:0007669"/>
    <property type="project" value="TreeGrafter"/>
</dbReference>
<evidence type="ECO:0000256" key="2">
    <source>
        <dbReference type="ARBA" id="ARBA00010050"/>
    </source>
</evidence>
<evidence type="ECO:0000256" key="7">
    <source>
        <dbReference type="RuleBase" id="RU367013"/>
    </source>
</evidence>
<evidence type="ECO:0000256" key="4">
    <source>
        <dbReference type="ARBA" id="ARBA00022892"/>
    </source>
</evidence>
<dbReference type="GO" id="GO:0005774">
    <property type="term" value="C:vacuolar membrane"/>
    <property type="evidence" value="ECO:0007669"/>
    <property type="project" value="TreeGrafter"/>
</dbReference>
<keyword evidence="3 7" id="KW-0813">Transport</keyword>
<dbReference type="AlphaFoldDB" id="A0A5N5LP80"/>
<dbReference type="InterPro" id="IPR011990">
    <property type="entry name" value="TPR-like_helical_dom_sf"/>
</dbReference>
<comment type="function">
    <text evidence="7">Required for vesicular transport between the endoplasmic reticulum and the Golgi apparatus.</text>
</comment>
<dbReference type="PRINTS" id="PR00448">
    <property type="entry name" value="NSFATTACHMNT"/>
</dbReference>
<protein>
    <recommendedName>
        <fullName evidence="10">Alpha-soluble NSF attachment protein</fullName>
    </recommendedName>
</protein>
<reference evidence="9" key="1">
    <citation type="journal article" date="2019" name="Gigascience">
        <title>De novo genome assembly of the endangered Acer yangbiense, a plant species with extremely small populations endemic to Yunnan Province, China.</title>
        <authorList>
            <person name="Yang J."/>
            <person name="Wariss H.M."/>
            <person name="Tao L."/>
            <person name="Zhang R."/>
            <person name="Yun Q."/>
            <person name="Hollingsworth P."/>
            <person name="Dao Z."/>
            <person name="Luo G."/>
            <person name="Guo H."/>
            <person name="Ma Y."/>
            <person name="Sun W."/>
        </authorList>
    </citation>
    <scope>NUCLEOTIDE SEQUENCE [LARGE SCALE GENOMIC DNA]</scope>
    <source>
        <strain evidence="9">cv. br00</strain>
    </source>
</reference>
<evidence type="ECO:0000256" key="5">
    <source>
        <dbReference type="ARBA" id="ARBA00022927"/>
    </source>
</evidence>
<organism evidence="8 9">
    <name type="scientific">Salix brachista</name>
    <dbReference type="NCBI Taxonomy" id="2182728"/>
    <lineage>
        <taxon>Eukaryota</taxon>
        <taxon>Viridiplantae</taxon>
        <taxon>Streptophyta</taxon>
        <taxon>Embryophyta</taxon>
        <taxon>Tracheophyta</taxon>
        <taxon>Spermatophyta</taxon>
        <taxon>Magnoliopsida</taxon>
        <taxon>eudicotyledons</taxon>
        <taxon>Gunneridae</taxon>
        <taxon>Pentapetalae</taxon>
        <taxon>rosids</taxon>
        <taxon>fabids</taxon>
        <taxon>Malpighiales</taxon>
        <taxon>Salicaceae</taxon>
        <taxon>Saliceae</taxon>
        <taxon>Salix</taxon>
    </lineage>
</organism>
<dbReference type="PANTHER" id="PTHR13768">
    <property type="entry name" value="SOLUBLE NSF ATTACHMENT PROTEIN SNAP"/>
    <property type="match status" value="1"/>
</dbReference>
<proteinExistence type="inferred from homology"/>
<keyword evidence="9" id="KW-1185">Reference proteome</keyword>
<evidence type="ECO:0000256" key="3">
    <source>
        <dbReference type="ARBA" id="ARBA00022448"/>
    </source>
</evidence>
<keyword evidence="5 7" id="KW-0653">Protein transport</keyword>
<evidence type="ECO:0000313" key="9">
    <source>
        <dbReference type="Proteomes" id="UP000326939"/>
    </source>
</evidence>
<name>A0A5N5LP80_9ROSI</name>
<dbReference type="SUPFAM" id="SSF48452">
    <property type="entry name" value="TPR-like"/>
    <property type="match status" value="1"/>
</dbReference>
<dbReference type="InterPro" id="IPR000744">
    <property type="entry name" value="NSF_attach"/>
</dbReference>
<comment type="caution">
    <text evidence="8">The sequence shown here is derived from an EMBL/GenBank/DDBJ whole genome shotgun (WGS) entry which is preliminary data.</text>
</comment>
<accession>A0A5N5LP80</accession>
<evidence type="ECO:0008006" key="10">
    <source>
        <dbReference type="Google" id="ProtNLM"/>
    </source>
</evidence>